<dbReference type="Proteomes" id="UP000751614">
    <property type="component" value="Unassembled WGS sequence"/>
</dbReference>
<comment type="caution">
    <text evidence="1">The sequence shown here is derived from an EMBL/GenBank/DDBJ whole genome shotgun (WGS) entry which is preliminary data.</text>
</comment>
<sequence length="151" mass="17891">MSELRKLIDGITEFGTNPNVELDDNTEILKKQLVGIYHEFLNVEPEFDDGDFEEEPDFDYKKILKNVKFNFPDFGWYSTILDTNQMEPNVEIGIGDELDDLTDIIKDLLEIKWRMENTTEKDAIWHFELKMRTHAEQHIVDLLKRLKERNG</sequence>
<reference evidence="1 2" key="1">
    <citation type="submission" date="2019-05" db="EMBL/GenBank/DDBJ databases">
        <title>Flagellimonas sp. AsT0115, sp. nov., isolated from a marine red algae, Asparagopsis taxiformis.</title>
        <authorList>
            <person name="Kim J."/>
            <person name="Jeong S.E."/>
            <person name="Jeon C.O."/>
        </authorList>
    </citation>
    <scope>NUCLEOTIDE SEQUENCE [LARGE SCALE GENOMIC DNA]</scope>
    <source>
        <strain evidence="1 2">AsT0115</strain>
    </source>
</reference>
<dbReference type="EMBL" id="VCNI01000002">
    <property type="protein sequence ID" value="TMU54812.1"/>
    <property type="molecule type" value="Genomic_DNA"/>
</dbReference>
<keyword evidence="2" id="KW-1185">Reference proteome</keyword>
<proteinExistence type="predicted"/>
<evidence type="ECO:0000313" key="2">
    <source>
        <dbReference type="Proteomes" id="UP000751614"/>
    </source>
</evidence>
<dbReference type="InterPro" id="IPR038312">
    <property type="entry name" value="DUF5063_sf"/>
</dbReference>
<protein>
    <submittedName>
        <fullName evidence="1">DUF5063 domain-containing protein</fullName>
    </submittedName>
</protein>
<dbReference type="Gene3D" id="1.20.120.1550">
    <property type="entry name" value="Protein of unknown function DUF5063"/>
    <property type="match status" value="1"/>
</dbReference>
<organism evidence="1 2">
    <name type="scientific">Flagellimonas algicola</name>
    <dbReference type="NCBI Taxonomy" id="2583815"/>
    <lineage>
        <taxon>Bacteria</taxon>
        <taxon>Pseudomonadati</taxon>
        <taxon>Bacteroidota</taxon>
        <taxon>Flavobacteriia</taxon>
        <taxon>Flavobacteriales</taxon>
        <taxon>Flavobacteriaceae</taxon>
        <taxon>Flagellimonas</taxon>
    </lineage>
</organism>
<name>A0ABY2WJJ5_9FLAO</name>
<evidence type="ECO:0000313" key="1">
    <source>
        <dbReference type="EMBL" id="TMU54812.1"/>
    </source>
</evidence>
<gene>
    <name evidence="1" type="ORF">FGG15_11465</name>
</gene>
<accession>A0ABY2WJJ5</accession>
<dbReference type="RefSeq" id="WP_138836325.1">
    <property type="nucleotide sequence ID" value="NZ_VCNI01000002.1"/>
</dbReference>